<dbReference type="SMART" id="SM00544">
    <property type="entry name" value="MA3"/>
    <property type="match status" value="1"/>
</dbReference>
<evidence type="ECO:0000313" key="6">
    <source>
        <dbReference type="EMBL" id="KAG5857259.1"/>
    </source>
</evidence>
<keyword evidence="2" id="KW-0396">Initiation factor</keyword>
<dbReference type="AlphaFoldDB" id="A0A9D3MYI9"/>
<dbReference type="SUPFAM" id="SSF48371">
    <property type="entry name" value="ARM repeat"/>
    <property type="match status" value="2"/>
</dbReference>
<evidence type="ECO:0000256" key="2">
    <source>
        <dbReference type="ARBA" id="ARBA00022540"/>
    </source>
</evidence>
<comment type="similarity">
    <text evidence="1">Belongs to the eukaryotic initiation factor 4G family.</text>
</comment>
<organism evidence="6 7">
    <name type="scientific">Anguilla anguilla</name>
    <name type="common">European freshwater eel</name>
    <name type="synonym">Muraena anguilla</name>
    <dbReference type="NCBI Taxonomy" id="7936"/>
    <lineage>
        <taxon>Eukaryota</taxon>
        <taxon>Metazoa</taxon>
        <taxon>Chordata</taxon>
        <taxon>Craniata</taxon>
        <taxon>Vertebrata</taxon>
        <taxon>Euteleostomi</taxon>
        <taxon>Actinopterygii</taxon>
        <taxon>Neopterygii</taxon>
        <taxon>Teleostei</taxon>
        <taxon>Anguilliformes</taxon>
        <taxon>Anguillidae</taxon>
        <taxon>Anguilla</taxon>
    </lineage>
</organism>
<dbReference type="PANTHER" id="PTHR23253:SF10">
    <property type="entry name" value="EUKARYOTIC TRANSLATION INITIATION FACTOR 4 GAMMA 1"/>
    <property type="match status" value="1"/>
</dbReference>
<evidence type="ECO:0000256" key="4">
    <source>
        <dbReference type="SAM" id="MobiDB-lite"/>
    </source>
</evidence>
<dbReference type="FunFam" id="1.25.40.180:FF:000003">
    <property type="entry name" value="Putative eukaryotic translation initiation factor 4 gamma 1"/>
    <property type="match status" value="1"/>
</dbReference>
<evidence type="ECO:0000313" key="7">
    <source>
        <dbReference type="Proteomes" id="UP001044222"/>
    </source>
</evidence>
<dbReference type="FunFam" id="1.25.40.180:FF:000001">
    <property type="entry name" value="Eukaryotic translation initiation factor 4 gamma, 3, putative"/>
    <property type="match status" value="1"/>
</dbReference>
<dbReference type="Gene3D" id="1.25.40.180">
    <property type="match status" value="2"/>
</dbReference>
<dbReference type="PROSITE" id="PS51366">
    <property type="entry name" value="MI"/>
    <property type="match status" value="1"/>
</dbReference>
<dbReference type="GO" id="GO:0003743">
    <property type="term" value="F:translation initiation factor activity"/>
    <property type="evidence" value="ECO:0007669"/>
    <property type="project" value="UniProtKB-KW"/>
</dbReference>
<keyword evidence="7" id="KW-1185">Reference proteome</keyword>
<name>A0A9D3MYI9_ANGAN</name>
<dbReference type="Proteomes" id="UP001044222">
    <property type="component" value="Unassembled WGS sequence"/>
</dbReference>
<proteinExistence type="inferred from homology"/>
<dbReference type="PANTHER" id="PTHR23253">
    <property type="entry name" value="EUKARYOTIC TRANSLATION INITIATION FACTOR 4 GAMMA"/>
    <property type="match status" value="1"/>
</dbReference>
<evidence type="ECO:0000259" key="5">
    <source>
        <dbReference type="PROSITE" id="PS51366"/>
    </source>
</evidence>
<comment type="caution">
    <text evidence="6">The sequence shown here is derived from an EMBL/GenBank/DDBJ whole genome shotgun (WGS) entry which is preliminary data.</text>
</comment>
<evidence type="ECO:0000256" key="3">
    <source>
        <dbReference type="ARBA" id="ARBA00022917"/>
    </source>
</evidence>
<dbReference type="Pfam" id="PF02854">
    <property type="entry name" value="MIF4G"/>
    <property type="match status" value="1"/>
</dbReference>
<dbReference type="GO" id="GO:0003729">
    <property type="term" value="F:mRNA binding"/>
    <property type="evidence" value="ECO:0007669"/>
    <property type="project" value="TreeGrafter"/>
</dbReference>
<sequence>MSTPQQSRQVQAPKIKYDREFLLDLRFADVCMRRPEWLPHISDVVLDKPSRLSLIPWGASPLRGVNDGSDFSPPFINRGRQSMEGRGTVNHSGEASLYHHHPPPRILHRDSFQKARNPGNSQPPQMDNSWISQRPQREELRKVIPGMPLGSDVLLNRAENAWRPAMWKLTVGDRGESDHEAAGTQEILCRIRSILNKLTPERFHSLARQVASLAINTAERLKGVVCLVFEKAISEPKFSVTYASMCRYLMELNVPTVDSSGDTLNFCSLLLDLCWKEFKKVVENDKIYGKRLAEMDKVSTKEEKQHLREQLEVEAEAHRRWSLGNMRFIGELFKQKMVRENMVQNCIAKLLIKETEEALECLCCLLSTSGKTLDYNKSKPHMDQCFKQMEEIVKGKKTTPRIRFLLQDILELRQNNWVPRREDQGPKTIDQIHKEAEQEEQQEQIKIRQQLLPKRDSWGRGGLHPAWDHSSLLLDECWNPSPVSPKNHHFDASQLSRIAKIGSLDINNLLFIPGGEGTWRNWSRGSNGGSGFKHSGDPESGCLGTMSRSTDCYRSITPRNVWNRDCGRYSDQIDWPENSGPHWDHFEHCEDRGLERQRLPIRKQNFYPETKEGSWETDYCSSASSMHQGRDWNRGRCDQDQVGNCNFPTWPVLACSASSEPGPAQFGPGQPNLAQPVPALPIPVQPSTARPIMTRDKLEKKSKAIINEYLHINDMKEALLCVQEIDCAPLLFVFVRNGIESVVDRDTVARERMGLLLHQLVKVGTLPAEQFFKGLQEILEVAEDMVIDVPHIWLYLAEIVAPVLCEGGLPIGQFFRQASMLPLNKAGVLSVEILLLLNLLWVCFDTLSPEDMTKEKALHLCDWDWDSAGQPGLCPTLQ</sequence>
<dbReference type="InterPro" id="IPR003891">
    <property type="entry name" value="Initiation_fac_eIF4g_MI"/>
</dbReference>
<feature type="compositionally biased region" description="Polar residues" evidence="4">
    <location>
        <begin position="118"/>
        <end position="129"/>
    </location>
</feature>
<dbReference type="InterPro" id="IPR016024">
    <property type="entry name" value="ARM-type_fold"/>
</dbReference>
<accession>A0A9D3MYI9</accession>
<dbReference type="EMBL" id="JAFIRN010000001">
    <property type="protein sequence ID" value="KAG5857259.1"/>
    <property type="molecule type" value="Genomic_DNA"/>
</dbReference>
<protein>
    <recommendedName>
        <fullName evidence="5">MI domain-containing protein</fullName>
    </recommendedName>
</protein>
<gene>
    <name evidence="6" type="ORF">ANANG_G00017500</name>
</gene>
<evidence type="ECO:0000256" key="1">
    <source>
        <dbReference type="ARBA" id="ARBA00005775"/>
    </source>
</evidence>
<keyword evidence="3" id="KW-0648">Protein biosynthesis</keyword>
<dbReference type="GO" id="GO:0016281">
    <property type="term" value="C:eukaryotic translation initiation factor 4F complex"/>
    <property type="evidence" value="ECO:0007669"/>
    <property type="project" value="TreeGrafter"/>
</dbReference>
<dbReference type="Pfam" id="PF02847">
    <property type="entry name" value="MA3"/>
    <property type="match status" value="1"/>
</dbReference>
<feature type="region of interest" description="Disordered" evidence="4">
    <location>
        <begin position="83"/>
        <end position="129"/>
    </location>
</feature>
<reference evidence="6" key="1">
    <citation type="submission" date="2021-01" db="EMBL/GenBank/DDBJ databases">
        <title>A chromosome-scale assembly of European eel, Anguilla anguilla.</title>
        <authorList>
            <person name="Henkel C."/>
            <person name="Jong-Raadsen S.A."/>
            <person name="Dufour S."/>
            <person name="Weltzien F.-A."/>
            <person name="Palstra A.P."/>
            <person name="Pelster B."/>
            <person name="Spaink H.P."/>
            <person name="Van Den Thillart G.E."/>
            <person name="Jansen H."/>
            <person name="Zahm M."/>
            <person name="Klopp C."/>
            <person name="Cedric C."/>
            <person name="Louis A."/>
            <person name="Berthelot C."/>
            <person name="Parey E."/>
            <person name="Roest Crollius H."/>
            <person name="Montfort J."/>
            <person name="Robinson-Rechavi M."/>
            <person name="Bucao C."/>
            <person name="Bouchez O."/>
            <person name="Gislard M."/>
            <person name="Lluch J."/>
            <person name="Milhes M."/>
            <person name="Lampietro C."/>
            <person name="Lopez Roques C."/>
            <person name="Donnadieu C."/>
            <person name="Braasch I."/>
            <person name="Desvignes T."/>
            <person name="Postlethwait J."/>
            <person name="Bobe J."/>
            <person name="Guiguen Y."/>
            <person name="Dirks R."/>
        </authorList>
    </citation>
    <scope>NUCLEOTIDE SEQUENCE</scope>
    <source>
        <strain evidence="6">Tag_6206</strain>
        <tissue evidence="6">Liver</tissue>
    </source>
</reference>
<feature type="domain" description="MI" evidence="5">
    <location>
        <begin position="697"/>
        <end position="819"/>
    </location>
</feature>
<dbReference type="SMART" id="SM00543">
    <property type="entry name" value="MIF4G"/>
    <property type="match status" value="1"/>
</dbReference>
<dbReference type="InterPro" id="IPR003890">
    <property type="entry name" value="MIF4G-like_typ-3"/>
</dbReference>